<comment type="function">
    <text evidence="6">May play the central regulatory role in sporulation. It may be an element of the effector pathway responsible for the activation of sporulation genes in response to nutritional stress. Spo0A may act in concert with spo0H (a sigma factor) to control the expression of some genes that are critical to the sporulation process.</text>
</comment>
<dbReference type="AlphaFoldDB" id="A0A1I2JPU9"/>
<keyword evidence="5" id="KW-0804">Transcription</keyword>
<dbReference type="InterPro" id="IPR001789">
    <property type="entry name" value="Sig_transdc_resp-reg_receiver"/>
</dbReference>
<dbReference type="SMART" id="SM00448">
    <property type="entry name" value="REC"/>
    <property type="match status" value="1"/>
</dbReference>
<dbReference type="GeneID" id="90544303"/>
<proteinExistence type="predicted"/>
<evidence type="ECO:0000256" key="5">
    <source>
        <dbReference type="ARBA" id="ARBA00023163"/>
    </source>
</evidence>
<accession>A0A1I2JPU9</accession>
<dbReference type="GO" id="GO:0003677">
    <property type="term" value="F:DNA binding"/>
    <property type="evidence" value="ECO:0007669"/>
    <property type="project" value="UniProtKB-KW"/>
</dbReference>
<evidence type="ECO:0000256" key="4">
    <source>
        <dbReference type="ARBA" id="ARBA00023125"/>
    </source>
</evidence>
<dbReference type="SUPFAM" id="SSF52172">
    <property type="entry name" value="CheY-like"/>
    <property type="match status" value="1"/>
</dbReference>
<dbReference type="Pfam" id="PF00196">
    <property type="entry name" value="GerE"/>
    <property type="match status" value="1"/>
</dbReference>
<dbReference type="RefSeq" id="WP_027638993.1">
    <property type="nucleotide sequence ID" value="NZ_BAAACD010000024.1"/>
</dbReference>
<keyword evidence="2" id="KW-0597">Phosphoprotein</keyword>
<dbReference type="PROSITE" id="PS50110">
    <property type="entry name" value="RESPONSE_REGULATORY"/>
    <property type="match status" value="1"/>
</dbReference>
<dbReference type="Proteomes" id="UP000182135">
    <property type="component" value="Unassembled WGS sequence"/>
</dbReference>
<dbReference type="InterPro" id="IPR016032">
    <property type="entry name" value="Sig_transdc_resp-reg_C-effctor"/>
</dbReference>
<organism evidence="7 8">
    <name type="scientific">Clostridium cadaveris</name>
    <dbReference type="NCBI Taxonomy" id="1529"/>
    <lineage>
        <taxon>Bacteria</taxon>
        <taxon>Bacillati</taxon>
        <taxon>Bacillota</taxon>
        <taxon>Clostridia</taxon>
        <taxon>Eubacteriales</taxon>
        <taxon>Clostridiaceae</taxon>
        <taxon>Clostridium</taxon>
    </lineage>
</organism>
<dbReference type="PANTHER" id="PTHR43214:SF40">
    <property type="entry name" value="TRANSCRIPTIONAL REGULATORY PROTEIN LNRK"/>
    <property type="match status" value="1"/>
</dbReference>
<evidence type="ECO:0000256" key="3">
    <source>
        <dbReference type="ARBA" id="ARBA00023015"/>
    </source>
</evidence>
<evidence type="ECO:0000256" key="6">
    <source>
        <dbReference type="ARBA" id="ARBA00024867"/>
    </source>
</evidence>
<dbReference type="InterPro" id="IPR058245">
    <property type="entry name" value="NreC/VraR/RcsB-like_REC"/>
</dbReference>
<protein>
    <recommendedName>
        <fullName evidence="1">Stage 0 sporulation protein A homolog</fullName>
    </recommendedName>
</protein>
<keyword evidence="4" id="KW-0238">DNA-binding</keyword>
<dbReference type="SMART" id="SM00421">
    <property type="entry name" value="HTH_LUXR"/>
    <property type="match status" value="1"/>
</dbReference>
<reference evidence="7 8" key="1">
    <citation type="submission" date="2016-10" db="EMBL/GenBank/DDBJ databases">
        <authorList>
            <person name="de Groot N.N."/>
        </authorList>
    </citation>
    <scope>NUCLEOTIDE SEQUENCE [LARGE SCALE GENOMIC DNA]</scope>
    <source>
        <strain evidence="7 8">NLAE-zl-G419</strain>
    </source>
</reference>
<dbReference type="InterPro" id="IPR039420">
    <property type="entry name" value="WalR-like"/>
</dbReference>
<dbReference type="EMBL" id="FOOE01000002">
    <property type="protein sequence ID" value="SFF54806.1"/>
    <property type="molecule type" value="Genomic_DNA"/>
</dbReference>
<dbReference type="OrthoDB" id="9779069at2"/>
<name>A0A1I2JPU9_9CLOT</name>
<dbReference type="GO" id="GO:0006355">
    <property type="term" value="P:regulation of DNA-templated transcription"/>
    <property type="evidence" value="ECO:0007669"/>
    <property type="project" value="InterPro"/>
</dbReference>
<evidence type="ECO:0000313" key="8">
    <source>
        <dbReference type="Proteomes" id="UP000182135"/>
    </source>
</evidence>
<keyword evidence="8" id="KW-1185">Reference proteome</keyword>
<dbReference type="STRING" id="1529.SAMN04487885_102144"/>
<evidence type="ECO:0000256" key="1">
    <source>
        <dbReference type="ARBA" id="ARBA00018672"/>
    </source>
</evidence>
<dbReference type="InterPro" id="IPR000792">
    <property type="entry name" value="Tscrpt_reg_LuxR_C"/>
</dbReference>
<evidence type="ECO:0000313" key="7">
    <source>
        <dbReference type="EMBL" id="SFF54806.1"/>
    </source>
</evidence>
<dbReference type="eggNOG" id="COG2197">
    <property type="taxonomic scope" value="Bacteria"/>
</dbReference>
<dbReference type="Gene3D" id="3.40.50.2300">
    <property type="match status" value="1"/>
</dbReference>
<dbReference type="PROSITE" id="PS00622">
    <property type="entry name" value="HTH_LUXR_1"/>
    <property type="match status" value="1"/>
</dbReference>
<sequence length="211" mass="23919">MKLLIVDDEKLIREGLKIMLSTYDDIEVVGMASDGYEALEFCRCNTVDVILMDVRMKNCSGVMGTRLIMEQFHNIKILILTTFKDEEYIREALNYGAYGYLLKDSSHDVIYEGIKSAYKGNIVVHPEIANKMIQGIKENIHDEDMDDYGLTEKEINIIKAIAAGYSNKEISEKLYLSEGTIKNNITSILGKLSLRDRTQIAIFAFKKGIVT</sequence>
<dbReference type="CDD" id="cd17535">
    <property type="entry name" value="REC_NarL-like"/>
    <property type="match status" value="1"/>
</dbReference>
<dbReference type="PRINTS" id="PR00038">
    <property type="entry name" value="HTHLUXR"/>
</dbReference>
<dbReference type="InterPro" id="IPR011006">
    <property type="entry name" value="CheY-like_superfamily"/>
</dbReference>
<evidence type="ECO:0000256" key="2">
    <source>
        <dbReference type="ARBA" id="ARBA00022553"/>
    </source>
</evidence>
<dbReference type="GO" id="GO:0000160">
    <property type="term" value="P:phosphorelay signal transduction system"/>
    <property type="evidence" value="ECO:0007669"/>
    <property type="project" value="InterPro"/>
</dbReference>
<dbReference type="Pfam" id="PF00072">
    <property type="entry name" value="Response_reg"/>
    <property type="match status" value="1"/>
</dbReference>
<keyword evidence="3" id="KW-0805">Transcription regulation</keyword>
<dbReference type="PROSITE" id="PS50043">
    <property type="entry name" value="HTH_LUXR_2"/>
    <property type="match status" value="1"/>
</dbReference>
<dbReference type="CDD" id="cd06170">
    <property type="entry name" value="LuxR_C_like"/>
    <property type="match status" value="1"/>
</dbReference>
<gene>
    <name evidence="7" type="ORF">SAMN04487885_102144</name>
</gene>
<dbReference type="SUPFAM" id="SSF46894">
    <property type="entry name" value="C-terminal effector domain of the bipartite response regulators"/>
    <property type="match status" value="1"/>
</dbReference>
<dbReference type="PANTHER" id="PTHR43214">
    <property type="entry name" value="TWO-COMPONENT RESPONSE REGULATOR"/>
    <property type="match status" value="1"/>
</dbReference>